<accession>A0A1M5R497</accession>
<dbReference type="AlphaFoldDB" id="A0A1M5R497"/>
<protein>
    <submittedName>
        <fullName evidence="8">Radical SAM superfamily enzyme YgiQ, UPF0313 family</fullName>
    </submittedName>
</protein>
<dbReference type="GO" id="GO:0031419">
    <property type="term" value="F:cobalamin binding"/>
    <property type="evidence" value="ECO:0007669"/>
    <property type="project" value="InterPro"/>
</dbReference>
<reference evidence="9" key="1">
    <citation type="submission" date="2016-11" db="EMBL/GenBank/DDBJ databases">
        <authorList>
            <person name="Varghese N."/>
            <person name="Submissions S."/>
        </authorList>
    </citation>
    <scope>NUCLEOTIDE SEQUENCE [LARGE SCALE GENOMIC DNA]</scope>
    <source>
        <strain evidence="9">DSM 13643</strain>
    </source>
</reference>
<dbReference type="InterPro" id="IPR006158">
    <property type="entry name" value="Cobalamin-bd"/>
</dbReference>
<dbReference type="SUPFAM" id="SSF52242">
    <property type="entry name" value="Cobalamin (vitamin B12)-binding domain"/>
    <property type="match status" value="1"/>
</dbReference>
<dbReference type="InterPro" id="IPR058240">
    <property type="entry name" value="rSAM_sf"/>
</dbReference>
<keyword evidence="4" id="KW-0408">Iron</keyword>
<gene>
    <name evidence="8" type="ORF">SAMN02745135_00068</name>
</gene>
<dbReference type="Proteomes" id="UP000183967">
    <property type="component" value="Unassembled WGS sequence"/>
</dbReference>
<dbReference type="CDD" id="cd02068">
    <property type="entry name" value="radical_SAM_B12_BD"/>
    <property type="match status" value="1"/>
</dbReference>
<dbReference type="Gene3D" id="3.40.50.280">
    <property type="entry name" value="Cobalamin-binding domain"/>
    <property type="match status" value="1"/>
</dbReference>
<dbReference type="InterPro" id="IPR007197">
    <property type="entry name" value="rSAM"/>
</dbReference>
<evidence type="ECO:0000259" key="7">
    <source>
        <dbReference type="PROSITE" id="PS51918"/>
    </source>
</evidence>
<dbReference type="GO" id="GO:0051539">
    <property type="term" value="F:4 iron, 4 sulfur cluster binding"/>
    <property type="evidence" value="ECO:0007669"/>
    <property type="project" value="UniProtKB-KW"/>
</dbReference>
<dbReference type="Gene3D" id="3.80.30.20">
    <property type="entry name" value="tm_1862 like domain"/>
    <property type="match status" value="1"/>
</dbReference>
<proteinExistence type="predicted"/>
<dbReference type="SFLD" id="SFLDG01082">
    <property type="entry name" value="B12-binding_domain_containing"/>
    <property type="match status" value="1"/>
</dbReference>
<dbReference type="SFLD" id="SFLDS00029">
    <property type="entry name" value="Radical_SAM"/>
    <property type="match status" value="1"/>
</dbReference>
<organism evidence="8 9">
    <name type="scientific">Caloranaerobacter azorensis DSM 13643</name>
    <dbReference type="NCBI Taxonomy" id="1121264"/>
    <lineage>
        <taxon>Bacteria</taxon>
        <taxon>Bacillati</taxon>
        <taxon>Bacillota</taxon>
        <taxon>Tissierellia</taxon>
        <taxon>Tissierellales</taxon>
        <taxon>Thermohalobacteraceae</taxon>
        <taxon>Caloranaerobacter</taxon>
    </lineage>
</organism>
<name>A0A1M5R497_9FIRM</name>
<dbReference type="PROSITE" id="PS51918">
    <property type="entry name" value="RADICAL_SAM"/>
    <property type="match status" value="1"/>
</dbReference>
<dbReference type="SUPFAM" id="SSF102114">
    <property type="entry name" value="Radical SAM enzymes"/>
    <property type="match status" value="1"/>
</dbReference>
<dbReference type="EMBL" id="FQXO01000004">
    <property type="protein sequence ID" value="SHH20936.1"/>
    <property type="molecule type" value="Genomic_DNA"/>
</dbReference>
<keyword evidence="5" id="KW-0411">Iron-sulfur</keyword>
<dbReference type="GO" id="GO:0003824">
    <property type="term" value="F:catalytic activity"/>
    <property type="evidence" value="ECO:0007669"/>
    <property type="project" value="InterPro"/>
</dbReference>
<dbReference type="Pfam" id="PF04055">
    <property type="entry name" value="Radical_SAM"/>
    <property type="match status" value="1"/>
</dbReference>
<evidence type="ECO:0000259" key="6">
    <source>
        <dbReference type="PROSITE" id="PS51332"/>
    </source>
</evidence>
<dbReference type="InterPro" id="IPR006638">
    <property type="entry name" value="Elp3/MiaA/NifB-like_rSAM"/>
</dbReference>
<dbReference type="InterPro" id="IPR036724">
    <property type="entry name" value="Cobalamin-bd_sf"/>
</dbReference>
<evidence type="ECO:0000313" key="8">
    <source>
        <dbReference type="EMBL" id="SHH20936.1"/>
    </source>
</evidence>
<dbReference type="SMART" id="SM00729">
    <property type="entry name" value="Elp3"/>
    <property type="match status" value="1"/>
</dbReference>
<evidence type="ECO:0000256" key="2">
    <source>
        <dbReference type="ARBA" id="ARBA00022691"/>
    </source>
</evidence>
<evidence type="ECO:0000256" key="1">
    <source>
        <dbReference type="ARBA" id="ARBA00001966"/>
    </source>
</evidence>
<evidence type="ECO:0000256" key="3">
    <source>
        <dbReference type="ARBA" id="ARBA00022723"/>
    </source>
</evidence>
<keyword evidence="3" id="KW-0479">Metal-binding</keyword>
<keyword evidence="9" id="KW-1185">Reference proteome</keyword>
<dbReference type="PANTHER" id="PTHR43409:SF16">
    <property type="entry name" value="SLR0320 PROTEIN"/>
    <property type="match status" value="1"/>
</dbReference>
<dbReference type="PROSITE" id="PS51332">
    <property type="entry name" value="B12_BINDING"/>
    <property type="match status" value="1"/>
</dbReference>
<comment type="cofactor">
    <cofactor evidence="1">
        <name>[4Fe-4S] cluster</name>
        <dbReference type="ChEBI" id="CHEBI:49883"/>
    </cofactor>
</comment>
<sequence length="456" mass="52389">MNSDYIDVLLVNAPSPHPGSIISYRIQGVPPLGLGYIGTYLEKKGYKVKILDFYIDEITILDLELIVNELHPKIIAISTTTETYNNGVKIADYSKKLDENIITVMGGCHVTFEYENALNTGVIDIVVRNEGEFVMKELCDYYIKKQGNLDNIKGICYKREGKIIKNNRREFIKDLDSLPFPDRSLYQLEKYPIPGTISTSRGCPGRCIFCVATALSGGKYIIRSVENIIDEIKYLKELGISYVQIVDDTFTADIDRLYKFLEILNKENLGITWGCESRVDIMNKELLNFMKKCGCISIQFGVEAGSQEMLDCLKKNITIEQIRNVFLWAKEIDIKTGTCLMIGQPYDTLESIQKTIEFATEIQSYGARVVFSVTTPFPGTYMYNNPEKVGIHIVDKNFDNYNTFTPVYDTKYFKREDIRRNYFDAIIKLGRGLKDSKKKEEYRQWREFVKEKAEIL</sequence>
<dbReference type="InterPro" id="IPR051198">
    <property type="entry name" value="BchE-like"/>
</dbReference>
<dbReference type="CDD" id="cd01335">
    <property type="entry name" value="Radical_SAM"/>
    <property type="match status" value="1"/>
</dbReference>
<evidence type="ECO:0000256" key="5">
    <source>
        <dbReference type="ARBA" id="ARBA00023014"/>
    </source>
</evidence>
<keyword evidence="2" id="KW-0949">S-adenosyl-L-methionine</keyword>
<dbReference type="RefSeq" id="WP_073194464.1">
    <property type="nucleotide sequence ID" value="NZ_FQXO01000004.1"/>
</dbReference>
<evidence type="ECO:0000313" key="9">
    <source>
        <dbReference type="Proteomes" id="UP000183967"/>
    </source>
</evidence>
<evidence type="ECO:0000256" key="4">
    <source>
        <dbReference type="ARBA" id="ARBA00023004"/>
    </source>
</evidence>
<dbReference type="GO" id="GO:0005829">
    <property type="term" value="C:cytosol"/>
    <property type="evidence" value="ECO:0007669"/>
    <property type="project" value="TreeGrafter"/>
</dbReference>
<dbReference type="Pfam" id="PF02310">
    <property type="entry name" value="B12-binding"/>
    <property type="match status" value="1"/>
</dbReference>
<dbReference type="OrthoDB" id="9801424at2"/>
<feature type="domain" description="Radical SAM core" evidence="7">
    <location>
        <begin position="189"/>
        <end position="414"/>
    </location>
</feature>
<dbReference type="InterPro" id="IPR023404">
    <property type="entry name" value="rSAM_horseshoe"/>
</dbReference>
<dbReference type="GO" id="GO:0046872">
    <property type="term" value="F:metal ion binding"/>
    <property type="evidence" value="ECO:0007669"/>
    <property type="project" value="UniProtKB-KW"/>
</dbReference>
<dbReference type="InterPro" id="IPR034466">
    <property type="entry name" value="Methyltransferase_Class_B"/>
</dbReference>
<dbReference type="PANTHER" id="PTHR43409">
    <property type="entry name" value="ANAEROBIC MAGNESIUM-PROTOPORPHYRIN IX MONOMETHYL ESTER CYCLASE-RELATED"/>
    <property type="match status" value="1"/>
</dbReference>
<feature type="domain" description="B12-binding" evidence="6">
    <location>
        <begin position="17"/>
        <end position="149"/>
    </location>
</feature>
<dbReference type="SFLD" id="SFLDG01123">
    <property type="entry name" value="methyltransferase_(Class_B)"/>
    <property type="match status" value="1"/>
</dbReference>